<accession>A0ABY7ETM4</accession>
<name>A0ABY7ETM4_MYAAR</name>
<evidence type="ECO:0000256" key="1">
    <source>
        <dbReference type="SAM" id="MobiDB-lite"/>
    </source>
</evidence>
<evidence type="ECO:0000313" key="2">
    <source>
        <dbReference type="EMBL" id="WAR13308.1"/>
    </source>
</evidence>
<sequence>MKKNLIAPFRAFEFVCSGSQRKILSSLKDNVDPKHIQLSGSFSSDSNNNSDDINIMKSYYSDELSTSSLFSSSGVQSGGNMDIGRESVDNERDNVVVSNTTDEILSNSEKQMTESSSLHSGQRTVENTVVDSHSSAIKCDFSESRTAYKDDKNHVHSTSNEDSAVSKVTIQNKTHAEPCEQDTTDNVEDSVSGSECSMEKWPALSCPVLEGQPHSPVLAPDWQIKQSPDIVSESYSSDLPDQPQPLTKAGPLQHLAMTVWSESMVNSSQPLKVASSPERSEELDSEKADLFQSSSEDPPEPKDIADSLKHTYREGMSKLGDTSDVLQPSDKAGLFKPLETEDPHNLSDIIGVSQPLAETDPSRPEYTAVLLDTTGPPQPSDTAGPSPPMDTAGPPKPSDTTGPPQLSDTAGPSPPLKTQPFDTAGLTQPFDTAGLTQPFDTAGLTQPFDTAGLTQPFDTAGLTQPFDTAGLTQPFDTAGLTQPFDTAGLTQPCDTAGLTQPFDTAGLTQPCDTASLHKPLDIVSPDFQQTQGVSQCSSLRLGNTSQSGSEESETFLHTDKLDSCDDMKEVFNGFVNYVEQNLRKGKKTSRSAENHSGTFQTRTQDKKVITMKSRTIQREILPPIKELEKEMMDCFRKSCSPKQPASAPSKDRHKDKILKEKAQILLQSYDATVERSFKSQLRKLSVDVDRGKTPGNSSLSTKNTSAEGSYRSLNEKILKSKARQLLMESDKP</sequence>
<feature type="compositionally biased region" description="Basic and acidic residues" evidence="1">
    <location>
        <begin position="278"/>
        <end position="289"/>
    </location>
</feature>
<gene>
    <name evidence="2" type="ORF">MAR_027488</name>
</gene>
<feature type="region of interest" description="Disordered" evidence="1">
    <location>
        <begin position="685"/>
        <end position="713"/>
    </location>
</feature>
<feature type="region of interest" description="Disordered" evidence="1">
    <location>
        <begin position="106"/>
        <end position="125"/>
    </location>
</feature>
<feature type="region of interest" description="Disordered" evidence="1">
    <location>
        <begin position="583"/>
        <end position="605"/>
    </location>
</feature>
<feature type="compositionally biased region" description="Basic and acidic residues" evidence="1">
    <location>
        <begin position="83"/>
        <end position="93"/>
    </location>
</feature>
<evidence type="ECO:0000313" key="3">
    <source>
        <dbReference type="Proteomes" id="UP001164746"/>
    </source>
</evidence>
<feature type="region of interest" description="Disordered" evidence="1">
    <location>
        <begin position="71"/>
        <end position="93"/>
    </location>
</feature>
<dbReference type="EMBL" id="CP111019">
    <property type="protein sequence ID" value="WAR13308.1"/>
    <property type="molecule type" value="Genomic_DNA"/>
</dbReference>
<keyword evidence="3" id="KW-1185">Reference proteome</keyword>
<protein>
    <submittedName>
        <fullName evidence="2">CSP-like protein</fullName>
    </submittedName>
</protein>
<feature type="compositionally biased region" description="Polar residues" evidence="1">
    <location>
        <begin position="398"/>
        <end position="410"/>
    </location>
</feature>
<feature type="compositionally biased region" description="Acidic residues" evidence="1">
    <location>
        <begin position="179"/>
        <end position="188"/>
    </location>
</feature>
<feature type="compositionally biased region" description="Polar residues" evidence="1">
    <location>
        <begin position="425"/>
        <end position="483"/>
    </location>
</feature>
<feature type="non-terminal residue" evidence="2">
    <location>
        <position position="732"/>
    </location>
</feature>
<feature type="compositionally biased region" description="Polar residues" evidence="1">
    <location>
        <begin position="694"/>
        <end position="707"/>
    </location>
</feature>
<proteinExistence type="predicted"/>
<feature type="region of interest" description="Disordered" evidence="1">
    <location>
        <begin position="265"/>
        <end position="483"/>
    </location>
</feature>
<dbReference type="Proteomes" id="UP001164746">
    <property type="component" value="Chromosome 8"/>
</dbReference>
<reference evidence="2" key="1">
    <citation type="submission" date="2022-11" db="EMBL/GenBank/DDBJ databases">
        <title>Centuries of genome instability and evolution in soft-shell clam transmissible cancer (bioRxiv).</title>
        <authorList>
            <person name="Hart S.F.M."/>
            <person name="Yonemitsu M.A."/>
            <person name="Giersch R.M."/>
            <person name="Beal B.F."/>
            <person name="Arriagada G."/>
            <person name="Davis B.W."/>
            <person name="Ostrander E.A."/>
            <person name="Goff S.P."/>
            <person name="Metzger M.J."/>
        </authorList>
    </citation>
    <scope>NUCLEOTIDE SEQUENCE</scope>
    <source>
        <strain evidence="2">MELC-2E11</strain>
        <tissue evidence="2">Siphon/mantle</tissue>
    </source>
</reference>
<feature type="region of interest" description="Disordered" evidence="1">
    <location>
        <begin position="174"/>
        <end position="194"/>
    </location>
</feature>
<organism evidence="2 3">
    <name type="scientific">Mya arenaria</name>
    <name type="common">Soft-shell clam</name>
    <dbReference type="NCBI Taxonomy" id="6604"/>
    <lineage>
        <taxon>Eukaryota</taxon>
        <taxon>Metazoa</taxon>
        <taxon>Spiralia</taxon>
        <taxon>Lophotrochozoa</taxon>
        <taxon>Mollusca</taxon>
        <taxon>Bivalvia</taxon>
        <taxon>Autobranchia</taxon>
        <taxon>Heteroconchia</taxon>
        <taxon>Euheterodonta</taxon>
        <taxon>Imparidentia</taxon>
        <taxon>Neoheterodontei</taxon>
        <taxon>Myida</taxon>
        <taxon>Myoidea</taxon>
        <taxon>Myidae</taxon>
        <taxon>Mya</taxon>
    </lineage>
</organism>
<feature type="compositionally biased region" description="Basic and acidic residues" evidence="1">
    <location>
        <begin position="299"/>
        <end position="316"/>
    </location>
</feature>